<keyword evidence="5" id="KW-0067">ATP-binding</keyword>
<keyword evidence="2" id="KW-0547">Nucleotide-binding</keyword>
<protein>
    <submittedName>
        <fullName evidence="10">Nonsense-mediated decay protein</fullName>
    </submittedName>
</protein>
<comment type="caution">
    <text evidence="10">The sequence shown here is derived from an EMBL/GenBank/DDBJ whole genome shotgun (WGS) entry which is preliminary data.</text>
</comment>
<dbReference type="SUPFAM" id="SSF52540">
    <property type="entry name" value="P-loop containing nucleoside triphosphate hydrolases"/>
    <property type="match status" value="1"/>
</dbReference>
<feature type="domain" description="DNA2/NAM7 helicase helicase" evidence="8">
    <location>
        <begin position="218"/>
        <end position="308"/>
    </location>
</feature>
<feature type="domain" description="DNA2/NAM7 helicase helicase" evidence="8">
    <location>
        <begin position="147"/>
        <end position="207"/>
    </location>
</feature>
<feature type="region of interest" description="Disordered" evidence="6">
    <location>
        <begin position="386"/>
        <end position="412"/>
    </location>
</feature>
<evidence type="ECO:0000256" key="2">
    <source>
        <dbReference type="ARBA" id="ARBA00022741"/>
    </source>
</evidence>
<feature type="region of interest" description="Disordered" evidence="6">
    <location>
        <begin position="362"/>
        <end position="381"/>
    </location>
</feature>
<dbReference type="Proteomes" id="UP001363151">
    <property type="component" value="Unassembled WGS sequence"/>
</dbReference>
<evidence type="ECO:0000256" key="4">
    <source>
        <dbReference type="ARBA" id="ARBA00022806"/>
    </source>
</evidence>
<comment type="similarity">
    <text evidence="1">Belongs to the DNA2/NAM7 helicase family.</text>
</comment>
<dbReference type="InterPro" id="IPR041677">
    <property type="entry name" value="DNA2/NAM7_AAA_11"/>
</dbReference>
<name>A0ABR1FHZ7_AURAN</name>
<evidence type="ECO:0000256" key="1">
    <source>
        <dbReference type="ARBA" id="ARBA00007913"/>
    </source>
</evidence>
<evidence type="ECO:0000256" key="6">
    <source>
        <dbReference type="SAM" id="MobiDB-lite"/>
    </source>
</evidence>
<dbReference type="InterPro" id="IPR050534">
    <property type="entry name" value="Coronavir_polyprotein_1ab"/>
</dbReference>
<dbReference type="InterPro" id="IPR047187">
    <property type="entry name" value="SF1_C_Upf1"/>
</dbReference>
<organism evidence="10 11">
    <name type="scientific">Aureococcus anophagefferens</name>
    <name type="common">Harmful bloom alga</name>
    <dbReference type="NCBI Taxonomy" id="44056"/>
    <lineage>
        <taxon>Eukaryota</taxon>
        <taxon>Sar</taxon>
        <taxon>Stramenopiles</taxon>
        <taxon>Ochrophyta</taxon>
        <taxon>Pelagophyceae</taxon>
        <taxon>Pelagomonadales</taxon>
        <taxon>Pelagomonadaceae</taxon>
        <taxon>Aureococcus</taxon>
    </lineage>
</organism>
<evidence type="ECO:0000256" key="5">
    <source>
        <dbReference type="ARBA" id="ARBA00022840"/>
    </source>
</evidence>
<proteinExistence type="inferred from homology"/>
<feature type="chain" id="PRO_5046852818" evidence="7">
    <location>
        <begin position="23"/>
        <end position="579"/>
    </location>
</feature>
<dbReference type="Gene3D" id="3.40.50.300">
    <property type="entry name" value="P-loop containing nucleotide triphosphate hydrolases"/>
    <property type="match status" value="3"/>
</dbReference>
<dbReference type="CDD" id="cd18808">
    <property type="entry name" value="SF1_C_Upf1"/>
    <property type="match status" value="1"/>
</dbReference>
<evidence type="ECO:0000256" key="7">
    <source>
        <dbReference type="SAM" id="SignalP"/>
    </source>
</evidence>
<evidence type="ECO:0000313" key="10">
    <source>
        <dbReference type="EMBL" id="KAK7231088.1"/>
    </source>
</evidence>
<evidence type="ECO:0000313" key="11">
    <source>
        <dbReference type="Proteomes" id="UP001363151"/>
    </source>
</evidence>
<evidence type="ECO:0000259" key="8">
    <source>
        <dbReference type="Pfam" id="PF13086"/>
    </source>
</evidence>
<evidence type="ECO:0000259" key="9">
    <source>
        <dbReference type="Pfam" id="PF13087"/>
    </source>
</evidence>
<dbReference type="InterPro" id="IPR041679">
    <property type="entry name" value="DNA2/NAM7-like_C"/>
</dbReference>
<dbReference type="Pfam" id="PF13086">
    <property type="entry name" value="AAA_11"/>
    <property type="match status" value="2"/>
</dbReference>
<feature type="signal peptide" evidence="7">
    <location>
        <begin position="1"/>
        <end position="22"/>
    </location>
</feature>
<dbReference type="EMBL" id="JBBJCI010000420">
    <property type="protein sequence ID" value="KAK7231088.1"/>
    <property type="molecule type" value="Genomic_DNA"/>
</dbReference>
<keyword evidence="3" id="KW-0378">Hydrolase</keyword>
<accession>A0ABR1FHZ7</accession>
<sequence length="579" mass="61212">MGGYRCRPMRLALALCACGAVALQPARTQQHRRCDPLASTASRPPRTGRGRAAKFIASREAEASYAARLRGLLRWEREAEERAAKQRLEEWSDARLLDEGVAVAAAAAGAIGRRLSSSRARRARARRGRAAARAAAVVLRDSERGRATRGFSTRRALACAASNVAADNLLEALLALNVSAVRVGHPAATREALRPACLDAKLAALAKENGLDLNKPGVRDELQREALLAADVVVCTTVGAGCDALAPFLVDARGRKPPPPLDFGLVLLDEAAQATEPACLVPIACARACSQLILVGDNKQLPPTVLSREAAAGGLPVSLFQRLADAGVPPALLTTQYRMHPALNRFSSERFYGGRVKTHGAVARERASRPPPAGIDWPNRNKPIAILPVPAPAGSSGNEERESDQAKTSAGGASFLNKPELDALVGVVASLLATSDLRAEDIGVITPYAAQRRAIADALAAGGGGDVEVNTVDAYQGREKDVIIISTVRSNARRTLGFVRDDRRMNVALTRARRAVVLVGDPATLREDDTWRKFIHQCTDDGCVLTPPDGAKVPPPILVPAPPLLLGDGDSVPSATARA</sequence>
<dbReference type="Pfam" id="PF13087">
    <property type="entry name" value="AAA_12"/>
    <property type="match status" value="1"/>
</dbReference>
<dbReference type="PANTHER" id="PTHR43788:SF13">
    <property type="entry name" value="REGULATOR OF NONSENSE TRANSCRIPTS 1"/>
    <property type="match status" value="1"/>
</dbReference>
<keyword evidence="4" id="KW-0347">Helicase</keyword>
<gene>
    <name evidence="10" type="ORF">SO694_00076191</name>
</gene>
<feature type="domain" description="DNA2/NAM7 helicase-like C-terminal" evidence="9">
    <location>
        <begin position="317"/>
        <end position="521"/>
    </location>
</feature>
<dbReference type="PANTHER" id="PTHR43788">
    <property type="entry name" value="DNA2/NAM7 HELICASE FAMILY MEMBER"/>
    <property type="match status" value="1"/>
</dbReference>
<keyword evidence="7" id="KW-0732">Signal</keyword>
<reference evidence="10 11" key="1">
    <citation type="submission" date="2024-03" db="EMBL/GenBank/DDBJ databases">
        <title>Aureococcus anophagefferens CCMP1851 and Kratosvirus quantuckense: Draft genome of a second virus-susceptible host strain in the model system.</title>
        <authorList>
            <person name="Chase E."/>
            <person name="Truchon A.R."/>
            <person name="Schepens W."/>
            <person name="Wilhelm S.W."/>
        </authorList>
    </citation>
    <scope>NUCLEOTIDE SEQUENCE [LARGE SCALE GENOMIC DNA]</scope>
    <source>
        <strain evidence="10 11">CCMP1851</strain>
    </source>
</reference>
<evidence type="ECO:0000256" key="3">
    <source>
        <dbReference type="ARBA" id="ARBA00022801"/>
    </source>
</evidence>
<keyword evidence="11" id="KW-1185">Reference proteome</keyword>
<dbReference type="InterPro" id="IPR027417">
    <property type="entry name" value="P-loop_NTPase"/>
</dbReference>